<sequence>MRATSVFSGHHVKSHGKSTSHTRLKEVGAAFHRTQFFSLSVSPRPHDLTRGPLLFLPPVAIRVGSWARIAIGDHEEIPRRGLPSRVARPALLLLFLGILYPFCRNKMKYLNSVSGTQSDTAPVSGGGLSTVGSGPCAIARPRSSQRRVGARVEGKGPWARLERSAARVVGLRGFYSNGYGAPVPQVLTASVAYHAVVLRRSFRGSRDEVRDVPPATGEGRSCPPYLCQVGRMTADPPMLASGRAQSRQVGHVVGPNVQGHRDVANHDAGSTASTAVLVGDRLLVANVGDSRAVVCKGGKGTWRVGGVLAVSRAFGDRLLKQFVVVDPEIWVW</sequence>
<evidence type="ECO:0000256" key="6">
    <source>
        <dbReference type="SAM" id="MobiDB-lite"/>
    </source>
</evidence>
<keyword evidence="3" id="KW-0904">Protein phosphatase</keyword>
<dbReference type="InterPro" id="IPR036457">
    <property type="entry name" value="PPM-type-like_dom_sf"/>
</dbReference>
<dbReference type="AlphaFoldDB" id="A0A427AVS7"/>
<feature type="domain" description="PPM-type phosphatase" evidence="7">
    <location>
        <begin position="264"/>
        <end position="299"/>
    </location>
</feature>
<dbReference type="CDD" id="cd00143">
    <property type="entry name" value="PP2Cc"/>
    <property type="match status" value="1"/>
</dbReference>
<feature type="domain" description="PPM-type phosphatase" evidence="7">
    <location>
        <begin position="301"/>
        <end position="329"/>
    </location>
</feature>
<evidence type="ECO:0000256" key="2">
    <source>
        <dbReference type="ARBA" id="ARBA00022801"/>
    </source>
</evidence>
<dbReference type="InterPro" id="IPR015655">
    <property type="entry name" value="PP2C"/>
</dbReference>
<gene>
    <name evidence="8" type="ORF">B296_00023817</name>
</gene>
<name>A0A427AVS7_ENSVE</name>
<dbReference type="Gene3D" id="3.60.40.10">
    <property type="entry name" value="PPM-type phosphatase domain"/>
    <property type="match status" value="2"/>
</dbReference>
<organism evidence="8 9">
    <name type="scientific">Ensete ventricosum</name>
    <name type="common">Abyssinian banana</name>
    <name type="synonym">Musa ensete</name>
    <dbReference type="NCBI Taxonomy" id="4639"/>
    <lineage>
        <taxon>Eukaryota</taxon>
        <taxon>Viridiplantae</taxon>
        <taxon>Streptophyta</taxon>
        <taxon>Embryophyta</taxon>
        <taxon>Tracheophyta</taxon>
        <taxon>Spermatophyta</taxon>
        <taxon>Magnoliopsida</taxon>
        <taxon>Liliopsida</taxon>
        <taxon>Zingiberales</taxon>
        <taxon>Musaceae</taxon>
        <taxon>Ensete</taxon>
    </lineage>
</organism>
<evidence type="ECO:0000256" key="5">
    <source>
        <dbReference type="ARBA" id="ARBA00048336"/>
    </source>
</evidence>
<evidence type="ECO:0000259" key="7">
    <source>
        <dbReference type="Pfam" id="PF00481"/>
    </source>
</evidence>
<comment type="catalytic activity">
    <reaction evidence="5">
        <text>O-phospho-L-threonyl-[protein] + H2O = L-threonyl-[protein] + phosphate</text>
        <dbReference type="Rhea" id="RHEA:47004"/>
        <dbReference type="Rhea" id="RHEA-COMP:11060"/>
        <dbReference type="Rhea" id="RHEA-COMP:11605"/>
        <dbReference type="ChEBI" id="CHEBI:15377"/>
        <dbReference type="ChEBI" id="CHEBI:30013"/>
        <dbReference type="ChEBI" id="CHEBI:43474"/>
        <dbReference type="ChEBI" id="CHEBI:61977"/>
        <dbReference type="EC" id="3.1.3.16"/>
    </reaction>
</comment>
<evidence type="ECO:0000256" key="1">
    <source>
        <dbReference type="ARBA" id="ARBA00013081"/>
    </source>
</evidence>
<comment type="catalytic activity">
    <reaction evidence="4">
        <text>O-phospho-L-seryl-[protein] + H2O = L-seryl-[protein] + phosphate</text>
        <dbReference type="Rhea" id="RHEA:20629"/>
        <dbReference type="Rhea" id="RHEA-COMP:9863"/>
        <dbReference type="Rhea" id="RHEA-COMP:11604"/>
        <dbReference type="ChEBI" id="CHEBI:15377"/>
        <dbReference type="ChEBI" id="CHEBI:29999"/>
        <dbReference type="ChEBI" id="CHEBI:43474"/>
        <dbReference type="ChEBI" id="CHEBI:83421"/>
        <dbReference type="EC" id="3.1.3.16"/>
    </reaction>
</comment>
<dbReference type="Proteomes" id="UP000287651">
    <property type="component" value="Unassembled WGS sequence"/>
</dbReference>
<keyword evidence="2" id="KW-0378">Hydrolase</keyword>
<dbReference type="EMBL" id="AMZH03001158">
    <property type="protein sequence ID" value="RRT80374.1"/>
    <property type="molecule type" value="Genomic_DNA"/>
</dbReference>
<feature type="compositionally biased region" description="Basic residues" evidence="6">
    <location>
        <begin position="10"/>
        <end position="20"/>
    </location>
</feature>
<comment type="caution">
    <text evidence="8">The sequence shown here is derived from an EMBL/GenBank/DDBJ whole genome shotgun (WGS) entry which is preliminary data.</text>
</comment>
<accession>A0A427AVS7</accession>
<feature type="region of interest" description="Disordered" evidence="6">
    <location>
        <begin position="1"/>
        <end position="20"/>
    </location>
</feature>
<protein>
    <recommendedName>
        <fullName evidence="1">protein-serine/threonine phosphatase</fullName>
        <ecNumber evidence="1">3.1.3.16</ecNumber>
    </recommendedName>
</protein>
<dbReference type="PANTHER" id="PTHR47992">
    <property type="entry name" value="PROTEIN PHOSPHATASE"/>
    <property type="match status" value="1"/>
</dbReference>
<dbReference type="InterPro" id="IPR001932">
    <property type="entry name" value="PPM-type_phosphatase-like_dom"/>
</dbReference>
<dbReference type="GO" id="GO:0004722">
    <property type="term" value="F:protein serine/threonine phosphatase activity"/>
    <property type="evidence" value="ECO:0007669"/>
    <property type="project" value="UniProtKB-EC"/>
</dbReference>
<dbReference type="EC" id="3.1.3.16" evidence="1"/>
<dbReference type="SUPFAM" id="SSF81606">
    <property type="entry name" value="PP2C-like"/>
    <property type="match status" value="1"/>
</dbReference>
<evidence type="ECO:0000313" key="8">
    <source>
        <dbReference type="EMBL" id="RRT80374.1"/>
    </source>
</evidence>
<proteinExistence type="predicted"/>
<reference evidence="8 9" key="1">
    <citation type="journal article" date="2014" name="Agronomy (Basel)">
        <title>A Draft Genome Sequence for Ensete ventricosum, the Drought-Tolerant Tree Against Hunger.</title>
        <authorList>
            <person name="Harrison J."/>
            <person name="Moore K.A."/>
            <person name="Paszkiewicz K."/>
            <person name="Jones T."/>
            <person name="Grant M."/>
            <person name="Ambacheew D."/>
            <person name="Muzemil S."/>
            <person name="Studholme D.J."/>
        </authorList>
    </citation>
    <scope>NUCLEOTIDE SEQUENCE [LARGE SCALE GENOMIC DNA]</scope>
</reference>
<evidence type="ECO:0000256" key="3">
    <source>
        <dbReference type="ARBA" id="ARBA00022912"/>
    </source>
</evidence>
<evidence type="ECO:0000256" key="4">
    <source>
        <dbReference type="ARBA" id="ARBA00047761"/>
    </source>
</evidence>
<evidence type="ECO:0000313" key="9">
    <source>
        <dbReference type="Proteomes" id="UP000287651"/>
    </source>
</evidence>
<dbReference type="Pfam" id="PF00481">
    <property type="entry name" value="PP2C"/>
    <property type="match status" value="2"/>
</dbReference>